<organism evidence="2 3">
    <name type="scientific">Gryllotalpicola protaetiae</name>
    <dbReference type="NCBI Taxonomy" id="2419771"/>
    <lineage>
        <taxon>Bacteria</taxon>
        <taxon>Bacillati</taxon>
        <taxon>Actinomycetota</taxon>
        <taxon>Actinomycetes</taxon>
        <taxon>Micrococcales</taxon>
        <taxon>Microbacteriaceae</taxon>
        <taxon>Gryllotalpicola</taxon>
    </lineage>
</organism>
<evidence type="ECO:0000313" key="2">
    <source>
        <dbReference type="EMBL" id="AYG04365.1"/>
    </source>
</evidence>
<dbReference type="EMBL" id="CP032624">
    <property type="protein sequence ID" value="AYG04365.1"/>
    <property type="molecule type" value="Genomic_DNA"/>
</dbReference>
<accession>A0A387BJS6</accession>
<protein>
    <submittedName>
        <fullName evidence="2">YbfB/YjiJ family MFS transporter</fullName>
    </submittedName>
</protein>
<feature type="transmembrane region" description="Helical" evidence="1">
    <location>
        <begin position="118"/>
        <end position="135"/>
    </location>
</feature>
<dbReference type="InterPro" id="IPR010645">
    <property type="entry name" value="MFS_4"/>
</dbReference>
<reference evidence="2 3" key="1">
    <citation type="submission" date="2018-09" db="EMBL/GenBank/DDBJ databases">
        <title>Genome sequencing of strain 2DFW10M-5.</title>
        <authorList>
            <person name="Heo J."/>
            <person name="Kim S.-J."/>
            <person name="Kwon S.-W."/>
        </authorList>
    </citation>
    <scope>NUCLEOTIDE SEQUENCE [LARGE SCALE GENOMIC DNA]</scope>
    <source>
        <strain evidence="2 3">2DFW10M-5</strain>
    </source>
</reference>
<dbReference type="Proteomes" id="UP000275069">
    <property type="component" value="Chromosome"/>
</dbReference>
<dbReference type="KEGG" id="gry:D7I44_13065"/>
<keyword evidence="1" id="KW-1133">Transmembrane helix</keyword>
<gene>
    <name evidence="2" type="ORF">D7I44_13065</name>
</gene>
<dbReference type="OrthoDB" id="9797953at2"/>
<feature type="transmembrane region" description="Helical" evidence="1">
    <location>
        <begin position="64"/>
        <end position="86"/>
    </location>
</feature>
<evidence type="ECO:0000313" key="3">
    <source>
        <dbReference type="Proteomes" id="UP000275069"/>
    </source>
</evidence>
<dbReference type="RefSeq" id="WP_120789895.1">
    <property type="nucleotide sequence ID" value="NZ_CP032624.1"/>
</dbReference>
<dbReference type="AlphaFoldDB" id="A0A387BJS6"/>
<keyword evidence="1" id="KW-0472">Membrane</keyword>
<dbReference type="Pfam" id="PF06779">
    <property type="entry name" value="MFS_4"/>
    <property type="match status" value="1"/>
</dbReference>
<keyword evidence="1" id="KW-0812">Transmembrane</keyword>
<evidence type="ECO:0000256" key="1">
    <source>
        <dbReference type="SAM" id="Phobius"/>
    </source>
</evidence>
<sequence length="195" mass="19719">MSCLRTFARYGSGSSKNSARLRRGRGFSPLVCASSQQQCSGYLVGAILGIVAPALSRTRLSARIGGVVLIVTLVLMPLTHSVAAWVTIRGAAGVASAVVFMVAGNTILSELASSRPHMVGWSYGGVGAGIALPALSPSVPAVVASALLFGATFVGITTLSLATGRHVQVPRAVAILTAGYGIGSSTCCCAIRCPS</sequence>
<name>A0A387BJS6_9MICO</name>
<keyword evidence="3" id="KW-1185">Reference proteome</keyword>
<proteinExistence type="predicted"/>
<feature type="transmembrane region" description="Helical" evidence="1">
    <location>
        <begin position="92"/>
        <end position="111"/>
    </location>
</feature>
<feature type="transmembrane region" description="Helical" evidence="1">
    <location>
        <begin position="141"/>
        <end position="162"/>
    </location>
</feature>